<evidence type="ECO:0000256" key="4">
    <source>
        <dbReference type="ARBA" id="ARBA00022679"/>
    </source>
</evidence>
<evidence type="ECO:0000256" key="8">
    <source>
        <dbReference type="ARBA" id="ARBA00023012"/>
    </source>
</evidence>
<dbReference type="EMBL" id="JBBMFS010000019">
    <property type="protein sequence ID" value="MEQ2556184.1"/>
    <property type="molecule type" value="Genomic_DNA"/>
</dbReference>
<dbReference type="EC" id="2.7.13.3" evidence="2"/>
<protein>
    <recommendedName>
        <fullName evidence="2">histidine kinase</fullName>
        <ecNumber evidence="2">2.7.13.3</ecNumber>
    </recommendedName>
</protein>
<dbReference type="Gene3D" id="3.30.565.10">
    <property type="entry name" value="Histidine kinase-like ATPase, C-terminal domain"/>
    <property type="match status" value="1"/>
</dbReference>
<evidence type="ECO:0000256" key="1">
    <source>
        <dbReference type="ARBA" id="ARBA00000085"/>
    </source>
</evidence>
<dbReference type="Pfam" id="PF02518">
    <property type="entry name" value="HATPase_c"/>
    <property type="match status" value="1"/>
</dbReference>
<proteinExistence type="predicted"/>
<keyword evidence="4" id="KW-0808">Transferase</keyword>
<dbReference type="InterPro" id="IPR050482">
    <property type="entry name" value="Sensor_HK_TwoCompSys"/>
</dbReference>
<dbReference type="Proteomes" id="UP001546774">
    <property type="component" value="Unassembled WGS sequence"/>
</dbReference>
<reference evidence="11" key="1">
    <citation type="submission" date="2024-03" db="EMBL/GenBank/DDBJ databases">
        <title>Human intestinal bacterial collection.</title>
        <authorList>
            <person name="Pauvert C."/>
            <person name="Hitch T.C.A."/>
            <person name="Clavel T."/>
        </authorList>
    </citation>
    <scope>NUCLEOTIDE SEQUENCE [LARGE SCALE GENOMIC DNA]</scope>
    <source>
        <strain evidence="11">CLA-AA-H89B</strain>
    </source>
</reference>
<evidence type="ECO:0000256" key="9">
    <source>
        <dbReference type="SAM" id="Coils"/>
    </source>
</evidence>
<dbReference type="Gene3D" id="1.20.5.1930">
    <property type="match status" value="1"/>
</dbReference>
<dbReference type="InterPro" id="IPR005467">
    <property type="entry name" value="His_kinase_dom"/>
</dbReference>
<dbReference type="GO" id="GO:0016301">
    <property type="term" value="F:kinase activity"/>
    <property type="evidence" value="ECO:0007669"/>
    <property type="project" value="UniProtKB-KW"/>
</dbReference>
<dbReference type="Pfam" id="PF07730">
    <property type="entry name" value="HisKA_3"/>
    <property type="match status" value="1"/>
</dbReference>
<keyword evidence="8" id="KW-0902">Two-component regulatory system</keyword>
<dbReference type="InterPro" id="IPR011712">
    <property type="entry name" value="Sig_transdc_His_kin_sub3_dim/P"/>
</dbReference>
<keyword evidence="9" id="KW-0175">Coiled coil</keyword>
<evidence type="ECO:0000256" key="3">
    <source>
        <dbReference type="ARBA" id="ARBA00022553"/>
    </source>
</evidence>
<feature type="coiled-coil region" evidence="9">
    <location>
        <begin position="5"/>
        <end position="35"/>
    </location>
</feature>
<accession>A0ABV1H8Y6</accession>
<dbReference type="InterPro" id="IPR003594">
    <property type="entry name" value="HATPase_dom"/>
</dbReference>
<dbReference type="SUPFAM" id="SSF55874">
    <property type="entry name" value="ATPase domain of HSP90 chaperone/DNA topoisomerase II/histidine kinase"/>
    <property type="match status" value="1"/>
</dbReference>
<gene>
    <name evidence="11" type="ORF">WMO37_14425</name>
</gene>
<comment type="catalytic activity">
    <reaction evidence="1">
        <text>ATP + protein L-histidine = ADP + protein N-phospho-L-histidine.</text>
        <dbReference type="EC" id="2.7.13.3"/>
    </reaction>
</comment>
<feature type="coiled-coil region" evidence="9">
    <location>
        <begin position="68"/>
        <end position="102"/>
    </location>
</feature>
<evidence type="ECO:0000313" key="12">
    <source>
        <dbReference type="Proteomes" id="UP001546774"/>
    </source>
</evidence>
<evidence type="ECO:0000256" key="6">
    <source>
        <dbReference type="ARBA" id="ARBA00022777"/>
    </source>
</evidence>
<sequence length="339" mass="39044">MDEIQKYLTEELQSAKEEKENLEEQIHKIEIETELICQAIDKIVMNQDATSLVFMSEEEFQGFDGTEIKKLSQKKTALAEEKLRLQQTVSQTARRIAKLERLLKQSTGKLKEDSTGAKKVYNTYEVIYMQEADRQRIARDIHDTVVQGLTALIHKNEFVGKIFETDKQRAQLELKKNNNVIRDSINELRNIIFDLRPMSLDDLGFEKTFYTAIEKIKGTTQMVVKADYLCDTDSMNPIIGITVIRIIQELCSNSIKYSKGTKIQVTIKQDKQNELLILYSDNGEGYDLNKPTDCTKNNTGFGLNMMRERIALLQGKMEVCYKDGELSYTIRIPLDTQKI</sequence>
<evidence type="ECO:0000256" key="2">
    <source>
        <dbReference type="ARBA" id="ARBA00012438"/>
    </source>
</evidence>
<dbReference type="SMART" id="SM00387">
    <property type="entry name" value="HATPase_c"/>
    <property type="match status" value="1"/>
</dbReference>
<evidence type="ECO:0000259" key="10">
    <source>
        <dbReference type="PROSITE" id="PS50109"/>
    </source>
</evidence>
<dbReference type="PANTHER" id="PTHR24421:SF10">
    <property type="entry name" value="NITRATE_NITRITE SENSOR PROTEIN NARQ"/>
    <property type="match status" value="1"/>
</dbReference>
<comment type="caution">
    <text evidence="11">The sequence shown here is derived from an EMBL/GenBank/DDBJ whole genome shotgun (WGS) entry which is preliminary data.</text>
</comment>
<feature type="domain" description="Histidine kinase" evidence="10">
    <location>
        <begin position="243"/>
        <end position="336"/>
    </location>
</feature>
<evidence type="ECO:0000313" key="11">
    <source>
        <dbReference type="EMBL" id="MEQ2556184.1"/>
    </source>
</evidence>
<keyword evidence="3" id="KW-0597">Phosphoprotein</keyword>
<keyword evidence="7" id="KW-0067">ATP-binding</keyword>
<keyword evidence="5" id="KW-0547">Nucleotide-binding</keyword>
<dbReference type="PROSITE" id="PS50109">
    <property type="entry name" value="HIS_KIN"/>
    <property type="match status" value="1"/>
</dbReference>
<evidence type="ECO:0000256" key="7">
    <source>
        <dbReference type="ARBA" id="ARBA00022840"/>
    </source>
</evidence>
<evidence type="ECO:0000256" key="5">
    <source>
        <dbReference type="ARBA" id="ARBA00022741"/>
    </source>
</evidence>
<keyword evidence="12" id="KW-1185">Reference proteome</keyword>
<name>A0ABV1H8Y6_9FIRM</name>
<dbReference type="PANTHER" id="PTHR24421">
    <property type="entry name" value="NITRATE/NITRITE SENSOR PROTEIN NARX-RELATED"/>
    <property type="match status" value="1"/>
</dbReference>
<dbReference type="InterPro" id="IPR036890">
    <property type="entry name" value="HATPase_C_sf"/>
</dbReference>
<organism evidence="11 12">
    <name type="scientific">Lachnospira intestinalis</name>
    <dbReference type="NCBI Taxonomy" id="3133158"/>
    <lineage>
        <taxon>Bacteria</taxon>
        <taxon>Bacillati</taxon>
        <taxon>Bacillota</taxon>
        <taxon>Clostridia</taxon>
        <taxon>Lachnospirales</taxon>
        <taxon>Lachnospiraceae</taxon>
        <taxon>Lachnospira</taxon>
    </lineage>
</organism>
<keyword evidence="6 11" id="KW-0418">Kinase</keyword>